<evidence type="ECO:0000313" key="4">
    <source>
        <dbReference type="Proteomes" id="UP000092461"/>
    </source>
</evidence>
<evidence type="ECO:0000256" key="1">
    <source>
        <dbReference type="ARBA" id="ARBA00034118"/>
    </source>
</evidence>
<proteinExistence type="inferred from homology"/>
<reference evidence="3" key="1">
    <citation type="submission" date="2020-05" db="UniProtKB">
        <authorList>
            <consortium name="EnsemblMetazoa"/>
        </authorList>
    </citation>
    <scope>IDENTIFICATION</scope>
    <source>
        <strain evidence="3">Jacobina</strain>
    </source>
</reference>
<keyword evidence="4" id="KW-1185">Reference proteome</keyword>
<comment type="similarity">
    <text evidence="1">Belongs to the learning-associated protein family.</text>
</comment>
<feature type="region of interest" description="Disordered" evidence="2">
    <location>
        <begin position="56"/>
        <end position="76"/>
    </location>
</feature>
<evidence type="ECO:0000256" key="2">
    <source>
        <dbReference type="SAM" id="MobiDB-lite"/>
    </source>
</evidence>
<dbReference type="EMBL" id="AJWK01013036">
    <property type="status" value="NOT_ANNOTATED_CDS"/>
    <property type="molecule type" value="Genomic_DNA"/>
</dbReference>
<dbReference type="Pfam" id="PF10169">
    <property type="entry name" value="LLPH"/>
    <property type="match status" value="1"/>
</dbReference>
<dbReference type="InterPro" id="IPR018784">
    <property type="entry name" value="LLPH-like"/>
</dbReference>
<dbReference type="Proteomes" id="UP000092461">
    <property type="component" value="Unassembled WGS sequence"/>
</dbReference>
<dbReference type="EnsemblMetazoa" id="LLOJ004108-RA">
    <property type="protein sequence ID" value="LLOJ004108-PA"/>
    <property type="gene ID" value="LLOJ004108"/>
</dbReference>
<accession>A0A1B0CI46</accession>
<protein>
    <submittedName>
        <fullName evidence="3">Uncharacterized protein</fullName>
    </submittedName>
</protein>
<evidence type="ECO:0000313" key="3">
    <source>
        <dbReference type="EnsemblMetazoa" id="LLOJ004108-PA"/>
    </source>
</evidence>
<name>A0A1B0CI46_LUTLO</name>
<sequence length="76" mass="8719">MGRKQRAKNNNVKRERFAVKELARLKKCLGLIDEKGNEISKEIKDISMVRDAKTIKKKNKDSMQVDGEDEAVKTKS</sequence>
<organism evidence="3 4">
    <name type="scientific">Lutzomyia longipalpis</name>
    <name type="common">Sand fly</name>
    <dbReference type="NCBI Taxonomy" id="7200"/>
    <lineage>
        <taxon>Eukaryota</taxon>
        <taxon>Metazoa</taxon>
        <taxon>Ecdysozoa</taxon>
        <taxon>Arthropoda</taxon>
        <taxon>Hexapoda</taxon>
        <taxon>Insecta</taxon>
        <taxon>Pterygota</taxon>
        <taxon>Neoptera</taxon>
        <taxon>Endopterygota</taxon>
        <taxon>Diptera</taxon>
        <taxon>Nematocera</taxon>
        <taxon>Psychodoidea</taxon>
        <taxon>Psychodidae</taxon>
        <taxon>Lutzomyia</taxon>
        <taxon>Lutzomyia</taxon>
    </lineage>
</organism>
<dbReference type="AlphaFoldDB" id="A0A1B0CI46"/>
<dbReference type="VEuPathDB" id="VectorBase:LLONM1_008808"/>
<dbReference type="VEuPathDB" id="VectorBase:LLOJ004108"/>